<feature type="transmembrane region" description="Helical" evidence="1">
    <location>
        <begin position="34"/>
        <end position="57"/>
    </location>
</feature>
<protein>
    <recommendedName>
        <fullName evidence="3">YqaE/Pmp3 family membrane protein</fullName>
    </recommendedName>
</protein>
<keyword evidence="1" id="KW-0812">Transmembrane</keyword>
<keyword evidence="1" id="KW-0472">Membrane</keyword>
<reference evidence="2" key="1">
    <citation type="submission" date="2024-04" db="EMBL/GenBank/DDBJ databases">
        <authorList>
            <person name="Jaglan A.B."/>
            <person name="Vashisth M."/>
            <person name="Anand T."/>
            <person name="Virmani N."/>
            <person name="Bera B."/>
            <person name="Vaid R."/>
        </authorList>
    </citation>
    <scope>NUCLEOTIDE SEQUENCE</scope>
</reference>
<proteinExistence type="predicted"/>
<sequence length="61" mass="6624">MCKHKNIVKVDHSKPGAYGDSICKDCGLVFHNAWPVAVLIFGLPLIFSILALIGLLFGDKV</sequence>
<evidence type="ECO:0000313" key="2">
    <source>
        <dbReference type="EMBL" id="XBS49953.1"/>
    </source>
</evidence>
<evidence type="ECO:0008006" key="3">
    <source>
        <dbReference type="Google" id="ProtNLM"/>
    </source>
</evidence>
<dbReference type="EMBL" id="PP595732">
    <property type="protein sequence ID" value="XBS49953.1"/>
    <property type="molecule type" value="Genomic_DNA"/>
</dbReference>
<evidence type="ECO:0000256" key="1">
    <source>
        <dbReference type="SAM" id="Phobius"/>
    </source>
</evidence>
<name>A0AAU7PJX2_9CAUD</name>
<accession>A0AAU7PJX2</accession>
<organism evidence="2">
    <name type="scientific">Salmonella phage SalP219</name>
    <dbReference type="NCBI Taxonomy" id="3158864"/>
    <lineage>
        <taxon>Viruses</taxon>
        <taxon>Duplodnaviria</taxon>
        <taxon>Heunggongvirae</taxon>
        <taxon>Uroviricota</taxon>
        <taxon>Caudoviricetes</taxon>
        <taxon>Vequintavirinae</taxon>
        <taxon>Seunavirus</taxon>
    </lineage>
</organism>
<keyword evidence="1" id="KW-1133">Transmembrane helix</keyword>